<evidence type="ECO:0000259" key="1">
    <source>
        <dbReference type="PROSITE" id="PS51462"/>
    </source>
</evidence>
<accession>A0A089M1N4</accession>
<dbReference type="InterPro" id="IPR000086">
    <property type="entry name" value="NUDIX_hydrolase_dom"/>
</dbReference>
<dbReference type="eggNOG" id="COG1051">
    <property type="taxonomic scope" value="Bacteria"/>
</dbReference>
<dbReference type="RefSeq" id="WP_025707526.1">
    <property type="nucleotide sequence ID" value="NZ_CP009287.1"/>
</dbReference>
<keyword evidence="3" id="KW-1185">Reference proteome</keyword>
<dbReference type="Gene3D" id="3.90.79.10">
    <property type="entry name" value="Nucleoside Triphosphate Pyrophosphohydrolase"/>
    <property type="match status" value="1"/>
</dbReference>
<dbReference type="Pfam" id="PF00293">
    <property type="entry name" value="NUDIX"/>
    <property type="match status" value="1"/>
</dbReference>
<organism evidence="2 3">
    <name type="scientific">Paenibacillus graminis</name>
    <dbReference type="NCBI Taxonomy" id="189425"/>
    <lineage>
        <taxon>Bacteria</taxon>
        <taxon>Bacillati</taxon>
        <taxon>Bacillota</taxon>
        <taxon>Bacilli</taxon>
        <taxon>Bacillales</taxon>
        <taxon>Paenibacillaceae</taxon>
        <taxon>Paenibacillus</taxon>
    </lineage>
</organism>
<feature type="domain" description="Nudix hydrolase" evidence="1">
    <location>
        <begin position="2"/>
        <end position="136"/>
    </location>
</feature>
<evidence type="ECO:0000313" key="2">
    <source>
        <dbReference type="EMBL" id="AIQ67092.1"/>
    </source>
</evidence>
<name>A0A089M1N4_9BACL</name>
<evidence type="ECO:0000313" key="3">
    <source>
        <dbReference type="Proteomes" id="UP000029500"/>
    </source>
</evidence>
<dbReference type="EMBL" id="CP009287">
    <property type="protein sequence ID" value="AIQ67092.1"/>
    <property type="molecule type" value="Genomic_DNA"/>
</dbReference>
<dbReference type="STRING" id="189425.PGRAT_05175"/>
<dbReference type="SUPFAM" id="SSF55811">
    <property type="entry name" value="Nudix"/>
    <property type="match status" value="1"/>
</dbReference>
<sequence length="172" mass="19500">MQLRQMAVAFIFNKRREVLFLQKKPTSAFLPGLLVPVGGHMESGEISDPKRACLREIQEETGLGEHALTGLELRYIVHRMKDEREIRIQYIFTGEAAADSELVESDEGQLLWVDCNEVSSQHVSASTEAVIRHFLETGIYNHKTYIGTMHGKQGQAAMNWAVLEDWESRVSL</sequence>
<dbReference type="AlphaFoldDB" id="A0A089M1N4"/>
<dbReference type="HOGENOM" id="CLU_133227_0_0_9"/>
<dbReference type="InterPro" id="IPR015797">
    <property type="entry name" value="NUDIX_hydrolase-like_dom_sf"/>
</dbReference>
<protein>
    <recommendedName>
        <fullName evidence="1">Nudix hydrolase domain-containing protein</fullName>
    </recommendedName>
</protein>
<dbReference type="PROSITE" id="PS51462">
    <property type="entry name" value="NUDIX"/>
    <property type="match status" value="1"/>
</dbReference>
<reference evidence="2 3" key="1">
    <citation type="submission" date="2014-08" db="EMBL/GenBank/DDBJ databases">
        <title>Comparative genomics of the Paenibacillus odorifer group.</title>
        <authorList>
            <person name="den Bakker H.C."/>
            <person name="Tsai Y.-C."/>
            <person name="Martin N."/>
            <person name="Korlach J."/>
            <person name="Wiedmann M."/>
        </authorList>
    </citation>
    <scope>NUCLEOTIDE SEQUENCE [LARGE SCALE GENOMIC DNA]</scope>
    <source>
        <strain evidence="2 3">DSM 15220</strain>
    </source>
</reference>
<dbReference type="KEGG" id="pgm:PGRAT_05175"/>
<gene>
    <name evidence="2" type="ORF">PGRAT_05175</name>
</gene>
<proteinExistence type="predicted"/>
<dbReference type="OrthoDB" id="9804563at2"/>
<dbReference type="Proteomes" id="UP000029500">
    <property type="component" value="Chromosome"/>
</dbReference>